<evidence type="ECO:0000259" key="1">
    <source>
        <dbReference type="PROSITE" id="PS51725"/>
    </source>
</evidence>
<organism evidence="2 3">
    <name type="scientific">Haloplanus rubicundus</name>
    <dbReference type="NCBI Taxonomy" id="1547898"/>
    <lineage>
        <taxon>Archaea</taxon>
        <taxon>Methanobacteriati</taxon>
        <taxon>Methanobacteriota</taxon>
        <taxon>Stenosarchaea group</taxon>
        <taxon>Halobacteria</taxon>
        <taxon>Halobacteriales</taxon>
        <taxon>Haloferacaceae</taxon>
        <taxon>Haloplanus</taxon>
    </lineage>
</organism>
<proteinExistence type="predicted"/>
<dbReference type="RefSeq" id="WP_114450527.1">
    <property type="nucleotide sequence ID" value="NZ_CP031148.1"/>
</dbReference>
<dbReference type="InterPro" id="IPR050744">
    <property type="entry name" value="AI-2_Isomerase_LsrG"/>
</dbReference>
<keyword evidence="2" id="KW-0560">Oxidoreductase</keyword>
<dbReference type="Proteomes" id="UP000252985">
    <property type="component" value="Chromosome"/>
</dbReference>
<dbReference type="AlphaFoldDB" id="A0A345EE95"/>
<reference evidence="2 3" key="1">
    <citation type="submission" date="2018-07" db="EMBL/GenBank/DDBJ databases">
        <title>Genome sequences of Haloplanus sp. CBA1112.</title>
        <authorList>
            <person name="Kim Y.B."/>
            <person name="Roh S.W."/>
        </authorList>
    </citation>
    <scope>NUCLEOTIDE SEQUENCE [LARGE SCALE GENOMIC DNA]</scope>
    <source>
        <strain evidence="2 3">CBA1112</strain>
    </source>
</reference>
<dbReference type="GeneID" id="37287725"/>
<evidence type="ECO:0000313" key="2">
    <source>
        <dbReference type="EMBL" id="AXG10517.1"/>
    </source>
</evidence>
<gene>
    <name evidence="2" type="ORF">DU484_12065</name>
</gene>
<accession>A0A345EE95</accession>
<dbReference type="PANTHER" id="PTHR33336:SF15">
    <property type="entry name" value="ABM DOMAIN-CONTAINING PROTEIN"/>
    <property type="match status" value="1"/>
</dbReference>
<keyword evidence="2" id="KW-0503">Monooxygenase</keyword>
<dbReference type="PROSITE" id="PS51725">
    <property type="entry name" value="ABM"/>
    <property type="match status" value="1"/>
</dbReference>
<dbReference type="InterPro" id="IPR011008">
    <property type="entry name" value="Dimeric_a/b-barrel"/>
</dbReference>
<dbReference type="SUPFAM" id="SSF54909">
    <property type="entry name" value="Dimeric alpha+beta barrel"/>
    <property type="match status" value="1"/>
</dbReference>
<dbReference type="EMBL" id="CP031148">
    <property type="protein sequence ID" value="AXG10517.1"/>
    <property type="molecule type" value="Genomic_DNA"/>
</dbReference>
<dbReference type="KEGG" id="haq:DU484_12065"/>
<dbReference type="Gene3D" id="3.30.70.100">
    <property type="match status" value="1"/>
</dbReference>
<sequence>MLVVHATFPIDPNHRDRAVELMRELAEHSRAEDGIIDYRVNTDIDDPNLFRFVEQYESEAAFGAHVETDHFGEFEAALPELLDGEPDVTRFDVESVSDVEL</sequence>
<protein>
    <submittedName>
        <fullName evidence="2">Antibiotic biosynthesis monooxygenase</fullName>
    </submittedName>
</protein>
<dbReference type="GO" id="GO:0004497">
    <property type="term" value="F:monooxygenase activity"/>
    <property type="evidence" value="ECO:0007669"/>
    <property type="project" value="UniProtKB-KW"/>
</dbReference>
<evidence type="ECO:0000313" key="3">
    <source>
        <dbReference type="Proteomes" id="UP000252985"/>
    </source>
</evidence>
<dbReference type="PANTHER" id="PTHR33336">
    <property type="entry name" value="QUINOL MONOOXYGENASE YGIN-RELATED"/>
    <property type="match status" value="1"/>
</dbReference>
<feature type="domain" description="ABM" evidence="1">
    <location>
        <begin position="2"/>
        <end position="91"/>
    </location>
</feature>
<name>A0A345EE95_9EURY</name>
<dbReference type="Pfam" id="PF03992">
    <property type="entry name" value="ABM"/>
    <property type="match status" value="1"/>
</dbReference>
<dbReference type="InterPro" id="IPR007138">
    <property type="entry name" value="ABM_dom"/>
</dbReference>